<dbReference type="Pfam" id="PF00487">
    <property type="entry name" value="FA_desaturase"/>
    <property type="match status" value="1"/>
</dbReference>
<keyword evidence="7" id="KW-1185">Reference proteome</keyword>
<keyword evidence="4" id="KW-0472">Membrane</keyword>
<keyword evidence="4" id="KW-0812">Transmembrane</keyword>
<name>A0A3N6QJN4_9CYAN</name>
<comment type="similarity">
    <text evidence="2">Belongs to the fatty acid desaturase type 2 family.</text>
</comment>
<dbReference type="OrthoDB" id="9769653at2"/>
<evidence type="ECO:0000259" key="5">
    <source>
        <dbReference type="Pfam" id="PF00487"/>
    </source>
</evidence>
<evidence type="ECO:0000256" key="4">
    <source>
        <dbReference type="SAM" id="Phobius"/>
    </source>
</evidence>
<dbReference type="InterPro" id="IPR005804">
    <property type="entry name" value="FA_desaturase_dom"/>
</dbReference>
<keyword evidence="3" id="KW-0408">Iron</keyword>
<dbReference type="AlphaFoldDB" id="A0A3N6QJN4"/>
<evidence type="ECO:0000256" key="2">
    <source>
        <dbReference type="ARBA" id="ARBA00008749"/>
    </source>
</evidence>
<reference evidence="6 7" key="1">
    <citation type="journal article" date="2018" name="ACS Chem. Biol.">
        <title>Ketoreductase domain dysfunction expands chemodiversity: malyngamide biosynthesis in the cyanobacterium Okeania hirsuta.</title>
        <authorList>
            <person name="Moss N.A."/>
            <person name="Leao T."/>
            <person name="Rankin M."/>
            <person name="McCullough T.M."/>
            <person name="Qu P."/>
            <person name="Korobeynikov A."/>
            <person name="Smith J.L."/>
            <person name="Gerwick L."/>
            <person name="Gerwick W.H."/>
        </authorList>
    </citation>
    <scope>NUCLEOTIDE SEQUENCE [LARGE SCALE GENOMIC DNA]</scope>
    <source>
        <strain evidence="6 7">PAB10Feb10-1</strain>
    </source>
</reference>
<protein>
    <submittedName>
        <fullName evidence="6">Fatty acid desaturase</fullName>
    </submittedName>
</protein>
<evidence type="ECO:0000256" key="1">
    <source>
        <dbReference type="ARBA" id="ARBA00001954"/>
    </source>
</evidence>
<dbReference type="GO" id="GO:0006629">
    <property type="term" value="P:lipid metabolic process"/>
    <property type="evidence" value="ECO:0007669"/>
    <property type="project" value="InterPro"/>
</dbReference>
<feature type="transmembrane region" description="Helical" evidence="4">
    <location>
        <begin position="98"/>
        <end position="116"/>
    </location>
</feature>
<comment type="cofactor">
    <cofactor evidence="1">
        <name>Fe(2+)</name>
        <dbReference type="ChEBI" id="CHEBI:29033"/>
    </cofactor>
</comment>
<evidence type="ECO:0000256" key="3">
    <source>
        <dbReference type="ARBA" id="ARBA00023004"/>
    </source>
</evidence>
<sequence>MTVSIAESTHGNSEIRNEQLQLKDIVKTLPREVFLKDKWKTWTMVAVNIFMVVLGYWGLTITPWFLLPLLWVFTGTALTGFFVIGHDCGHRSFANRRWVNDLVGHLVFLPLIYPFHGWRIGHNYHHKHTNKMGEDNAWQPWYPEDYGNAGSLMQSVYQFMRGRFWWLGSVAHWAVVHFDWRKFEAKDREDVKFSALVVFGFSAIAFPLLIATVGLWGLVKFWLMPWLVYHFWMSTFTIVHHTVPEIPFTPVEEWNEAEAQLFGTVHCDYPRWVEFLCHDINVHIPHHVSTGIPSYNLRKAHQFLKDQWGDKLYETKFSWSLMKEITEKCHLYDKTKFYLTFKEYDAQKVSQ</sequence>
<gene>
    <name evidence="6" type="ORF">D5R40_14020</name>
</gene>
<dbReference type="Proteomes" id="UP000269154">
    <property type="component" value="Unassembled WGS sequence"/>
</dbReference>
<accession>A0A3N6QJN4</accession>
<dbReference type="GO" id="GO:0016491">
    <property type="term" value="F:oxidoreductase activity"/>
    <property type="evidence" value="ECO:0007669"/>
    <property type="project" value="InterPro"/>
</dbReference>
<proteinExistence type="inferred from homology"/>
<dbReference type="CDD" id="cd03507">
    <property type="entry name" value="Delta12-FADS-like"/>
    <property type="match status" value="1"/>
</dbReference>
<evidence type="ECO:0000313" key="6">
    <source>
        <dbReference type="EMBL" id="RQH43002.1"/>
    </source>
</evidence>
<comment type="caution">
    <text evidence="6">The sequence shown here is derived from an EMBL/GenBank/DDBJ whole genome shotgun (WGS) entry which is preliminary data.</text>
</comment>
<dbReference type="InterPro" id="IPR012171">
    <property type="entry name" value="Fatty_acid_desaturase"/>
</dbReference>
<organism evidence="6 7">
    <name type="scientific">Okeania hirsuta</name>
    <dbReference type="NCBI Taxonomy" id="1458930"/>
    <lineage>
        <taxon>Bacteria</taxon>
        <taxon>Bacillati</taxon>
        <taxon>Cyanobacteriota</taxon>
        <taxon>Cyanophyceae</taxon>
        <taxon>Oscillatoriophycideae</taxon>
        <taxon>Oscillatoriales</taxon>
        <taxon>Microcoleaceae</taxon>
        <taxon>Okeania</taxon>
    </lineage>
</organism>
<feature type="domain" description="Fatty acid desaturase" evidence="5">
    <location>
        <begin position="64"/>
        <end position="311"/>
    </location>
</feature>
<dbReference type="RefSeq" id="WP_124145657.1">
    <property type="nucleotide sequence ID" value="NZ_CAWOKI010000107.1"/>
</dbReference>
<feature type="transmembrane region" description="Helical" evidence="4">
    <location>
        <begin position="193"/>
        <end position="216"/>
    </location>
</feature>
<dbReference type="EMBL" id="RCBY01000069">
    <property type="protein sequence ID" value="RQH43002.1"/>
    <property type="molecule type" value="Genomic_DNA"/>
</dbReference>
<feature type="transmembrane region" description="Helical" evidence="4">
    <location>
        <begin position="41"/>
        <end position="59"/>
    </location>
</feature>
<dbReference type="PANTHER" id="PTHR32100">
    <property type="entry name" value="OMEGA-6 FATTY ACID DESATURASE, CHLOROPLASTIC"/>
    <property type="match status" value="1"/>
</dbReference>
<feature type="transmembrane region" description="Helical" evidence="4">
    <location>
        <begin position="65"/>
        <end position="86"/>
    </location>
</feature>
<feature type="transmembrane region" description="Helical" evidence="4">
    <location>
        <begin position="164"/>
        <end position="181"/>
    </location>
</feature>
<keyword evidence="4" id="KW-1133">Transmembrane helix</keyword>
<evidence type="ECO:0000313" key="7">
    <source>
        <dbReference type="Proteomes" id="UP000269154"/>
    </source>
</evidence>